<gene>
    <name evidence="2" type="ORF">B0F90DRAFT_1744844</name>
</gene>
<feature type="non-terminal residue" evidence="2">
    <location>
        <position position="78"/>
    </location>
</feature>
<feature type="signal peptide" evidence="1">
    <location>
        <begin position="1"/>
        <end position="34"/>
    </location>
</feature>
<evidence type="ECO:0000256" key="1">
    <source>
        <dbReference type="SAM" id="SignalP"/>
    </source>
</evidence>
<dbReference type="EMBL" id="WTXG01000046">
    <property type="protein sequence ID" value="KAI0296755.1"/>
    <property type="molecule type" value="Genomic_DNA"/>
</dbReference>
<proteinExistence type="predicted"/>
<sequence>MDRRVAAQDTTHVHHWNSQMFCVLVLCAANKAVAVHSGDRGTSPAAPILVCWVPVRRAACDIHHLPFQFQEGQSSKNL</sequence>
<dbReference type="Proteomes" id="UP001203297">
    <property type="component" value="Unassembled WGS sequence"/>
</dbReference>
<comment type="caution">
    <text evidence="2">The sequence shown here is derived from an EMBL/GenBank/DDBJ whole genome shotgun (WGS) entry which is preliminary data.</text>
</comment>
<feature type="chain" id="PRO_5042133260" description="Secreted protein" evidence="1">
    <location>
        <begin position="35"/>
        <end position="78"/>
    </location>
</feature>
<protein>
    <recommendedName>
        <fullName evidence="4">Secreted protein</fullName>
    </recommendedName>
</protein>
<keyword evidence="3" id="KW-1185">Reference proteome</keyword>
<accession>A0AAD4LZS8</accession>
<evidence type="ECO:0008006" key="4">
    <source>
        <dbReference type="Google" id="ProtNLM"/>
    </source>
</evidence>
<dbReference type="AlphaFoldDB" id="A0AAD4LZS8"/>
<reference evidence="2" key="1">
    <citation type="journal article" date="2022" name="New Phytol.">
        <title>Evolutionary transition to the ectomycorrhizal habit in the genomes of a hyperdiverse lineage of mushroom-forming fungi.</title>
        <authorList>
            <person name="Looney B."/>
            <person name="Miyauchi S."/>
            <person name="Morin E."/>
            <person name="Drula E."/>
            <person name="Courty P.E."/>
            <person name="Kohler A."/>
            <person name="Kuo A."/>
            <person name="LaButti K."/>
            <person name="Pangilinan J."/>
            <person name="Lipzen A."/>
            <person name="Riley R."/>
            <person name="Andreopoulos W."/>
            <person name="He G."/>
            <person name="Johnson J."/>
            <person name="Nolan M."/>
            <person name="Tritt A."/>
            <person name="Barry K.W."/>
            <person name="Grigoriev I.V."/>
            <person name="Nagy L.G."/>
            <person name="Hibbett D."/>
            <person name="Henrissat B."/>
            <person name="Matheny P.B."/>
            <person name="Labbe J."/>
            <person name="Martin F.M."/>
        </authorList>
    </citation>
    <scope>NUCLEOTIDE SEQUENCE</scope>
    <source>
        <strain evidence="2">BPL690</strain>
    </source>
</reference>
<evidence type="ECO:0000313" key="2">
    <source>
        <dbReference type="EMBL" id="KAI0296755.1"/>
    </source>
</evidence>
<evidence type="ECO:0000313" key="3">
    <source>
        <dbReference type="Proteomes" id="UP001203297"/>
    </source>
</evidence>
<organism evidence="2 3">
    <name type="scientific">Multifurca ochricompacta</name>
    <dbReference type="NCBI Taxonomy" id="376703"/>
    <lineage>
        <taxon>Eukaryota</taxon>
        <taxon>Fungi</taxon>
        <taxon>Dikarya</taxon>
        <taxon>Basidiomycota</taxon>
        <taxon>Agaricomycotina</taxon>
        <taxon>Agaricomycetes</taxon>
        <taxon>Russulales</taxon>
        <taxon>Russulaceae</taxon>
        <taxon>Multifurca</taxon>
    </lineage>
</organism>
<name>A0AAD4LZS8_9AGAM</name>
<keyword evidence="1" id="KW-0732">Signal</keyword>